<proteinExistence type="predicted"/>
<accession>A0ABQ7DNE4</accession>
<evidence type="ECO:0000313" key="1">
    <source>
        <dbReference type="EMBL" id="KAF3579407.1"/>
    </source>
</evidence>
<dbReference type="EMBL" id="QGKV02000649">
    <property type="protein sequence ID" value="KAF3579407.1"/>
    <property type="molecule type" value="Genomic_DNA"/>
</dbReference>
<evidence type="ECO:0000313" key="2">
    <source>
        <dbReference type="Proteomes" id="UP000266723"/>
    </source>
</evidence>
<gene>
    <name evidence="1" type="ORF">DY000_02035632</name>
</gene>
<protein>
    <submittedName>
        <fullName evidence="1">Uncharacterized protein</fullName>
    </submittedName>
</protein>
<sequence length="49" mass="5890">MISWSLLILQKRDLDHIYTCRFTLISPKTPWLYPVSERISLQPYISPRI</sequence>
<keyword evidence="2" id="KW-1185">Reference proteome</keyword>
<comment type="caution">
    <text evidence="1">The sequence shown here is derived from an EMBL/GenBank/DDBJ whole genome shotgun (WGS) entry which is preliminary data.</text>
</comment>
<organism evidence="1 2">
    <name type="scientific">Brassica cretica</name>
    <name type="common">Mustard</name>
    <dbReference type="NCBI Taxonomy" id="69181"/>
    <lineage>
        <taxon>Eukaryota</taxon>
        <taxon>Viridiplantae</taxon>
        <taxon>Streptophyta</taxon>
        <taxon>Embryophyta</taxon>
        <taxon>Tracheophyta</taxon>
        <taxon>Spermatophyta</taxon>
        <taxon>Magnoliopsida</taxon>
        <taxon>eudicotyledons</taxon>
        <taxon>Gunneridae</taxon>
        <taxon>Pentapetalae</taxon>
        <taxon>rosids</taxon>
        <taxon>malvids</taxon>
        <taxon>Brassicales</taxon>
        <taxon>Brassicaceae</taxon>
        <taxon>Brassiceae</taxon>
        <taxon>Brassica</taxon>
    </lineage>
</organism>
<name>A0ABQ7DNE4_BRACR</name>
<dbReference type="Proteomes" id="UP000266723">
    <property type="component" value="Unassembled WGS sequence"/>
</dbReference>
<reference evidence="1 2" key="1">
    <citation type="journal article" date="2020" name="BMC Genomics">
        <title>Intraspecific diversification of the crop wild relative Brassica cretica Lam. using demographic model selection.</title>
        <authorList>
            <person name="Kioukis A."/>
            <person name="Michalopoulou V.A."/>
            <person name="Briers L."/>
            <person name="Pirintsos S."/>
            <person name="Studholme D.J."/>
            <person name="Pavlidis P."/>
            <person name="Sarris P.F."/>
        </authorList>
    </citation>
    <scope>NUCLEOTIDE SEQUENCE [LARGE SCALE GENOMIC DNA]</scope>
    <source>
        <strain evidence="2">cv. PFS-1207/04</strain>
    </source>
</reference>